<evidence type="ECO:0000256" key="5">
    <source>
        <dbReference type="SAM" id="Phobius"/>
    </source>
</evidence>
<dbReference type="Pfam" id="PF04893">
    <property type="entry name" value="Yip1"/>
    <property type="match status" value="1"/>
</dbReference>
<reference evidence="7 8" key="1">
    <citation type="submission" date="2016-10" db="EMBL/GenBank/DDBJ databases">
        <authorList>
            <person name="de Groot N.N."/>
        </authorList>
    </citation>
    <scope>NUCLEOTIDE SEQUENCE [LARGE SCALE GENOMIC DNA]</scope>
    <source>
        <strain evidence="7 8">CGMCC 1.10457</strain>
    </source>
</reference>
<keyword evidence="8" id="KW-1185">Reference proteome</keyword>
<keyword evidence="2 5" id="KW-0812">Transmembrane</keyword>
<feature type="transmembrane region" description="Helical" evidence="5">
    <location>
        <begin position="29"/>
        <end position="48"/>
    </location>
</feature>
<evidence type="ECO:0000256" key="3">
    <source>
        <dbReference type="ARBA" id="ARBA00022989"/>
    </source>
</evidence>
<comment type="subcellular location">
    <subcellularLocation>
        <location evidence="1">Membrane</location>
        <topology evidence="1">Multi-pass membrane protein</topology>
    </subcellularLocation>
</comment>
<feature type="transmembrane region" description="Helical" evidence="5">
    <location>
        <begin position="60"/>
        <end position="92"/>
    </location>
</feature>
<dbReference type="GO" id="GO:0016020">
    <property type="term" value="C:membrane"/>
    <property type="evidence" value="ECO:0007669"/>
    <property type="project" value="UniProtKB-SubCell"/>
</dbReference>
<feature type="domain" description="Yip1" evidence="6">
    <location>
        <begin position="8"/>
        <end position="204"/>
    </location>
</feature>
<evidence type="ECO:0000256" key="2">
    <source>
        <dbReference type="ARBA" id="ARBA00022692"/>
    </source>
</evidence>
<evidence type="ECO:0000256" key="1">
    <source>
        <dbReference type="ARBA" id="ARBA00004141"/>
    </source>
</evidence>
<proteinExistence type="predicted"/>
<keyword evidence="3 5" id="KW-1133">Transmembrane helix</keyword>
<organism evidence="7 8">
    <name type="scientific">Halomicrobium zhouii</name>
    <dbReference type="NCBI Taxonomy" id="767519"/>
    <lineage>
        <taxon>Archaea</taxon>
        <taxon>Methanobacteriati</taxon>
        <taxon>Methanobacteriota</taxon>
        <taxon>Stenosarchaea group</taxon>
        <taxon>Halobacteria</taxon>
        <taxon>Halobacteriales</taxon>
        <taxon>Haloarculaceae</taxon>
        <taxon>Halomicrobium</taxon>
    </lineage>
</organism>
<accession>A0A1I6KNW6</accession>
<dbReference type="EMBL" id="FOZK01000001">
    <property type="protein sequence ID" value="SFR92933.1"/>
    <property type="molecule type" value="Genomic_DNA"/>
</dbReference>
<evidence type="ECO:0000259" key="6">
    <source>
        <dbReference type="Pfam" id="PF04893"/>
    </source>
</evidence>
<evidence type="ECO:0000256" key="4">
    <source>
        <dbReference type="ARBA" id="ARBA00023136"/>
    </source>
</evidence>
<feature type="transmembrane region" description="Helical" evidence="5">
    <location>
        <begin position="112"/>
        <end position="133"/>
    </location>
</feature>
<dbReference type="InterPro" id="IPR006977">
    <property type="entry name" value="Yip1_dom"/>
</dbReference>
<dbReference type="RefSeq" id="WP_177227197.1">
    <property type="nucleotide sequence ID" value="NZ_FOZK01000001.1"/>
</dbReference>
<evidence type="ECO:0000313" key="8">
    <source>
        <dbReference type="Proteomes" id="UP000199062"/>
    </source>
</evidence>
<dbReference type="OrthoDB" id="116519at2157"/>
<dbReference type="AlphaFoldDB" id="A0A1I6KNW6"/>
<evidence type="ECO:0000313" key="7">
    <source>
        <dbReference type="EMBL" id="SFR92933.1"/>
    </source>
</evidence>
<sequence>MFENVGTLLTNPGRFFDGRADDPSLKEPTLVVLSIVVISAISGAVTIYQFMQMVPENVQLFLLIGGIVGIVIGSVGPFITWLLYAVAFQIISYFFGGEGEFRDTFALTGWGFVPRIFGAILSLVATVYVIQTLQVSGDPAAFQTFNSRLTQQTFYQLATGVGILFSLWSAYIWIPAVQRARNVTRNQAIVTVAIPVLFGILLTVGSLAITGGL</sequence>
<feature type="transmembrane region" description="Helical" evidence="5">
    <location>
        <begin position="188"/>
        <end position="209"/>
    </location>
</feature>
<gene>
    <name evidence="7" type="ORF">SAMN05216559_1184</name>
</gene>
<protein>
    <recommendedName>
        <fullName evidence="6">Yip1 domain-containing protein</fullName>
    </recommendedName>
</protein>
<name>A0A1I6KNW6_9EURY</name>
<feature type="transmembrane region" description="Helical" evidence="5">
    <location>
        <begin position="154"/>
        <end position="176"/>
    </location>
</feature>
<keyword evidence="4 5" id="KW-0472">Membrane</keyword>
<dbReference type="Proteomes" id="UP000199062">
    <property type="component" value="Unassembled WGS sequence"/>
</dbReference>